<protein>
    <submittedName>
        <fullName evidence="1">RCG36391</fullName>
    </submittedName>
</protein>
<dbReference type="AlphaFoldDB" id="A6IPY5"/>
<reference evidence="1 2" key="1">
    <citation type="submission" date="2005-09" db="EMBL/GenBank/DDBJ databases">
        <authorList>
            <person name="Mural R.J."/>
            <person name="Li P.W."/>
            <person name="Adams M.D."/>
            <person name="Amanatides P.G."/>
            <person name="Baden-Tillson H."/>
            <person name="Barnstead M."/>
            <person name="Chin S.H."/>
            <person name="Dew I."/>
            <person name="Evans C.A."/>
            <person name="Ferriera S."/>
            <person name="Flanigan M."/>
            <person name="Fosler C."/>
            <person name="Glodek A."/>
            <person name="Gu Z."/>
            <person name="Holt R.A."/>
            <person name="Jennings D."/>
            <person name="Kraft C.L."/>
            <person name="Lu F."/>
            <person name="Nguyen T."/>
            <person name="Nusskern D.R."/>
            <person name="Pfannkoch C.M."/>
            <person name="Sitter C."/>
            <person name="Sutton G.G."/>
            <person name="Venter J.C."/>
            <person name="Wang Z."/>
            <person name="Woodage T."/>
            <person name="Zheng X.H."/>
            <person name="Zhong F."/>
        </authorList>
    </citation>
    <scope>NUCLEOTIDE SEQUENCE [LARGE SCALE GENOMIC DNA]</scope>
    <source>
        <strain>BN</strain>
        <strain evidence="2">Sprague-Dawley</strain>
    </source>
</reference>
<dbReference type="Proteomes" id="UP000234681">
    <property type="component" value="Chromosome X"/>
</dbReference>
<organism evidence="1 2">
    <name type="scientific">Rattus norvegicus</name>
    <name type="common">Rat</name>
    <dbReference type="NCBI Taxonomy" id="10116"/>
    <lineage>
        <taxon>Eukaryota</taxon>
        <taxon>Metazoa</taxon>
        <taxon>Chordata</taxon>
        <taxon>Craniata</taxon>
        <taxon>Vertebrata</taxon>
        <taxon>Euteleostomi</taxon>
        <taxon>Mammalia</taxon>
        <taxon>Eutheria</taxon>
        <taxon>Euarchontoglires</taxon>
        <taxon>Glires</taxon>
        <taxon>Rodentia</taxon>
        <taxon>Myomorpha</taxon>
        <taxon>Muroidea</taxon>
        <taxon>Muridae</taxon>
        <taxon>Murinae</taxon>
        <taxon>Rattus</taxon>
    </lineage>
</organism>
<accession>A6IPY5</accession>
<evidence type="ECO:0000313" key="2">
    <source>
        <dbReference type="Proteomes" id="UP000234681"/>
    </source>
</evidence>
<name>A6IPY5_RAT</name>
<sequence>MLIESRTPIILSSQPRIFAALVEVHKVMLPELQKLHNVLSAKSRICTNHQILVNSHIECYST</sequence>
<dbReference type="EMBL" id="CH473966">
    <property type="protein sequence ID" value="EDL96028.1"/>
    <property type="molecule type" value="Genomic_DNA"/>
</dbReference>
<evidence type="ECO:0000313" key="1">
    <source>
        <dbReference type="EMBL" id="EDL96028.1"/>
    </source>
</evidence>
<proteinExistence type="predicted"/>
<gene>
    <name evidence="1" type="ORF">rCG_36391</name>
</gene>